<dbReference type="InterPro" id="IPR001678">
    <property type="entry name" value="MeTrfase_RsmB-F_NOP2_dom"/>
</dbReference>
<keyword evidence="9" id="KW-1185">Reference proteome</keyword>
<dbReference type="InterPro" id="IPR049560">
    <property type="entry name" value="MeTrfase_RsmB-F_NOP2_cat"/>
</dbReference>
<feature type="domain" description="SAM-dependent MTase RsmB/NOP-type" evidence="7">
    <location>
        <begin position="23"/>
        <end position="303"/>
    </location>
</feature>
<dbReference type="PRINTS" id="PR02008">
    <property type="entry name" value="RCMTFAMILY"/>
</dbReference>
<dbReference type="InterPro" id="IPR031341">
    <property type="entry name" value="Methyltr_RsmF_N"/>
</dbReference>
<dbReference type="CDD" id="cd21147">
    <property type="entry name" value="RsmF_methylt_CTD1"/>
    <property type="match status" value="1"/>
</dbReference>
<dbReference type="GO" id="GO:0001510">
    <property type="term" value="P:RNA methylation"/>
    <property type="evidence" value="ECO:0007669"/>
    <property type="project" value="InterPro"/>
</dbReference>
<keyword evidence="5 6" id="KW-0694">RNA-binding</keyword>
<dbReference type="InterPro" id="IPR027391">
    <property type="entry name" value="Nol1_Nop2_Fmu_2"/>
</dbReference>
<dbReference type="Pfam" id="PF17126">
    <property type="entry name" value="RsmF_methylt_CI"/>
    <property type="match status" value="1"/>
</dbReference>
<sequence length="455" mass="51701">MIKLPHDFTNKMKELLGEEYDEFIKSYDSPRSYGLRINTLKINIDDFLKITPFNLEGIPWAEEGFYYAEDDRPGKHPHHECGLYYIQEPSAMAAGTLLAPQPGERVLDLCAAPGGKSTHIASKLQGQGFLLSNEINQSRARVLSQNIERMGIKNCVVTNESPGRLAQRFKGYFHRILVDAPCSGEGMFRKDETAVKEWSLENVLHCAIRQDEILDSAAEMLMPGGILLYSTCTFSPEENEKTIEKFLKKHSEFSIQEVHPYTGFESGRPEWSDSRNPKLRRSIRLWPHKLRGEGHFIAVLRKTDGEDSPKPKVKRKQVDKQYLKDYYDFANKYLNIVPEGEFIIFGDNLYIVPEEMLSLDGLRVVRPGLHLGTIKKNRFEPSHALALSLKASEAKNNVFLDSSSKETLLYLKGESIKLQCSDGWNLVNVDGYSLGWGKAVSGTLKNHYPKGLRWV</sequence>
<dbReference type="Pfam" id="PF17125">
    <property type="entry name" value="Methyltr_RsmF_N"/>
    <property type="match status" value="1"/>
</dbReference>
<evidence type="ECO:0000256" key="4">
    <source>
        <dbReference type="ARBA" id="ARBA00022691"/>
    </source>
</evidence>
<dbReference type="PROSITE" id="PS51686">
    <property type="entry name" value="SAM_MT_RSMB_NOP"/>
    <property type="match status" value="1"/>
</dbReference>
<dbReference type="AlphaFoldDB" id="A0A4R7KA48"/>
<comment type="similarity">
    <text evidence="6">Belongs to the class I-like SAM-binding methyltransferase superfamily. RsmB/NOP family.</text>
</comment>
<keyword evidence="2 6" id="KW-0489">Methyltransferase</keyword>
<accession>A0A4R7KA48</accession>
<proteinExistence type="inferred from homology"/>
<dbReference type="GO" id="GO:0008757">
    <property type="term" value="F:S-adenosylmethionine-dependent methyltransferase activity"/>
    <property type="evidence" value="ECO:0007669"/>
    <property type="project" value="InterPro"/>
</dbReference>
<dbReference type="Pfam" id="PF13636">
    <property type="entry name" value="Methyltranf_PUA"/>
    <property type="match status" value="1"/>
</dbReference>
<dbReference type="PANTHER" id="PTHR22807">
    <property type="entry name" value="NOP2 YEAST -RELATED NOL1/NOP2/FMU SUN DOMAIN-CONTAINING"/>
    <property type="match status" value="1"/>
</dbReference>
<evidence type="ECO:0000313" key="9">
    <source>
        <dbReference type="Proteomes" id="UP000295325"/>
    </source>
</evidence>
<dbReference type="Gene3D" id="3.30.70.1170">
    <property type="entry name" value="Sun protein, domain 3"/>
    <property type="match status" value="1"/>
</dbReference>
<dbReference type="InterPro" id="IPR011023">
    <property type="entry name" value="Nop2p"/>
</dbReference>
<evidence type="ECO:0000256" key="1">
    <source>
        <dbReference type="ARBA" id="ARBA00022490"/>
    </source>
</evidence>
<evidence type="ECO:0000259" key="7">
    <source>
        <dbReference type="PROSITE" id="PS51686"/>
    </source>
</evidence>
<dbReference type="InterPro" id="IPR031340">
    <property type="entry name" value="RsmF_methylt_CI"/>
</dbReference>
<dbReference type="CDD" id="cd02440">
    <property type="entry name" value="AdoMet_MTases"/>
    <property type="match status" value="1"/>
</dbReference>
<evidence type="ECO:0000256" key="5">
    <source>
        <dbReference type="ARBA" id="ARBA00022884"/>
    </source>
</evidence>
<dbReference type="GO" id="GO:0003723">
    <property type="term" value="F:RNA binding"/>
    <property type="evidence" value="ECO:0007669"/>
    <property type="project" value="UniProtKB-UniRule"/>
</dbReference>
<dbReference type="Pfam" id="PF01189">
    <property type="entry name" value="Methyltr_RsmB-F"/>
    <property type="match status" value="1"/>
</dbReference>
<dbReference type="Gene3D" id="2.30.130.60">
    <property type="match status" value="1"/>
</dbReference>
<dbReference type="SUPFAM" id="SSF53335">
    <property type="entry name" value="S-adenosyl-L-methionine-dependent methyltransferases"/>
    <property type="match status" value="1"/>
</dbReference>
<reference evidence="8 9" key="1">
    <citation type="submission" date="2019-03" db="EMBL/GenBank/DDBJ databases">
        <title>Genomic Encyclopedia of Type Strains, Phase IV (KMG-IV): sequencing the most valuable type-strain genomes for metagenomic binning, comparative biology and taxonomic classification.</title>
        <authorList>
            <person name="Goeker M."/>
        </authorList>
    </citation>
    <scope>NUCLEOTIDE SEQUENCE [LARGE SCALE GENOMIC DNA]</scope>
    <source>
        <strain evidence="8 9">DSM 24455</strain>
    </source>
</reference>
<dbReference type="EMBL" id="SOAZ01000020">
    <property type="protein sequence ID" value="TDT51226.1"/>
    <property type="molecule type" value="Genomic_DNA"/>
</dbReference>
<dbReference type="InterPro" id="IPR029063">
    <property type="entry name" value="SAM-dependent_MTases_sf"/>
</dbReference>
<organism evidence="8 9">
    <name type="scientific">Fonticella tunisiensis</name>
    <dbReference type="NCBI Taxonomy" id="1096341"/>
    <lineage>
        <taxon>Bacteria</taxon>
        <taxon>Bacillati</taxon>
        <taxon>Bacillota</taxon>
        <taxon>Clostridia</taxon>
        <taxon>Eubacteriales</taxon>
        <taxon>Clostridiaceae</taxon>
        <taxon>Fonticella</taxon>
    </lineage>
</organism>
<feature type="binding site" evidence="6">
    <location>
        <begin position="110"/>
        <end position="116"/>
    </location>
    <ligand>
        <name>S-adenosyl-L-methionine</name>
        <dbReference type="ChEBI" id="CHEBI:59789"/>
    </ligand>
</feature>
<feature type="binding site" evidence="6">
    <location>
        <position position="179"/>
    </location>
    <ligand>
        <name>S-adenosyl-L-methionine</name>
        <dbReference type="ChEBI" id="CHEBI:59789"/>
    </ligand>
</feature>
<dbReference type="Gene3D" id="3.40.50.150">
    <property type="entry name" value="Vaccinia Virus protein VP39"/>
    <property type="match status" value="1"/>
</dbReference>
<dbReference type="NCBIfam" id="TIGR00446">
    <property type="entry name" value="nop2p"/>
    <property type="match status" value="1"/>
</dbReference>
<dbReference type="GO" id="GO:0008173">
    <property type="term" value="F:RNA methyltransferase activity"/>
    <property type="evidence" value="ECO:0007669"/>
    <property type="project" value="InterPro"/>
</dbReference>
<name>A0A4R7KA48_9CLOT</name>
<evidence type="ECO:0000256" key="2">
    <source>
        <dbReference type="ARBA" id="ARBA00022603"/>
    </source>
</evidence>
<gene>
    <name evidence="8" type="ORF">EDD71_1207</name>
</gene>
<keyword evidence="4 6" id="KW-0949">S-adenosyl-L-methionine</keyword>
<dbReference type="PANTHER" id="PTHR22807:SF30">
    <property type="entry name" value="28S RRNA (CYTOSINE(4447)-C(5))-METHYLTRANSFERASE-RELATED"/>
    <property type="match status" value="1"/>
</dbReference>
<comment type="caution">
    <text evidence="6">Lacks conserved residue(s) required for the propagation of feature annotation.</text>
</comment>
<dbReference type="Proteomes" id="UP000295325">
    <property type="component" value="Unassembled WGS sequence"/>
</dbReference>
<evidence type="ECO:0000256" key="6">
    <source>
        <dbReference type="PROSITE-ProRule" id="PRU01023"/>
    </source>
</evidence>
<keyword evidence="1" id="KW-0963">Cytoplasm</keyword>
<protein>
    <submittedName>
        <fullName evidence="8">NOL1/NOP2/sun family putative RNA methylase</fullName>
    </submittedName>
</protein>
<keyword evidence="3 6" id="KW-0808">Transferase</keyword>
<evidence type="ECO:0000313" key="8">
    <source>
        <dbReference type="EMBL" id="TDT51226.1"/>
    </source>
</evidence>
<dbReference type="RefSeq" id="WP_341472339.1">
    <property type="nucleotide sequence ID" value="NZ_SOAZ01000020.1"/>
</dbReference>
<evidence type="ECO:0000256" key="3">
    <source>
        <dbReference type="ARBA" id="ARBA00022679"/>
    </source>
</evidence>
<feature type="active site" description="Nucleophile" evidence="6">
    <location>
        <position position="232"/>
    </location>
</feature>
<dbReference type="InterPro" id="IPR023267">
    <property type="entry name" value="RCMT"/>
</dbReference>
<dbReference type="GO" id="GO:0006396">
    <property type="term" value="P:RNA processing"/>
    <property type="evidence" value="ECO:0007669"/>
    <property type="project" value="InterPro"/>
</dbReference>
<feature type="binding site" evidence="6">
    <location>
        <position position="134"/>
    </location>
    <ligand>
        <name>S-adenosyl-L-methionine</name>
        <dbReference type="ChEBI" id="CHEBI:59789"/>
    </ligand>
</feature>
<comment type="caution">
    <text evidence="8">The sequence shown here is derived from an EMBL/GenBank/DDBJ whole genome shotgun (WGS) entry which is preliminary data.</text>
</comment>